<dbReference type="GO" id="GO:0022857">
    <property type="term" value="F:transmembrane transporter activity"/>
    <property type="evidence" value="ECO:0007669"/>
    <property type="project" value="InterPro"/>
</dbReference>
<evidence type="ECO:0000259" key="2">
    <source>
        <dbReference type="Pfam" id="PF04069"/>
    </source>
</evidence>
<dbReference type="Gene3D" id="3.40.190.100">
    <property type="entry name" value="Glycine betaine-binding periplasmic protein, domain 2"/>
    <property type="match status" value="1"/>
</dbReference>
<gene>
    <name evidence="3" type="ORF">K1W69_08575</name>
</gene>
<dbReference type="GO" id="GO:0043190">
    <property type="term" value="C:ATP-binding cassette (ABC) transporter complex"/>
    <property type="evidence" value="ECO:0007669"/>
    <property type="project" value="InterPro"/>
</dbReference>
<dbReference type="Gene3D" id="3.40.190.10">
    <property type="entry name" value="Periplasmic binding protein-like II"/>
    <property type="match status" value="1"/>
</dbReference>
<protein>
    <submittedName>
        <fullName evidence="3">Amino acid-binding protein</fullName>
    </submittedName>
</protein>
<keyword evidence="1" id="KW-0732">Signal</keyword>
<dbReference type="CDD" id="cd13642">
    <property type="entry name" value="PBP2_BCP_1"/>
    <property type="match status" value="1"/>
</dbReference>
<evidence type="ECO:0000313" key="4">
    <source>
        <dbReference type="Proteomes" id="UP001196509"/>
    </source>
</evidence>
<dbReference type="Proteomes" id="UP001196509">
    <property type="component" value="Unassembled WGS sequence"/>
</dbReference>
<organism evidence="3 4">
    <name type="scientific">Flavimaribacter sediminis</name>
    <dbReference type="NCBI Taxonomy" id="2865987"/>
    <lineage>
        <taxon>Bacteria</taxon>
        <taxon>Pseudomonadati</taxon>
        <taxon>Pseudomonadota</taxon>
        <taxon>Alphaproteobacteria</taxon>
        <taxon>Hyphomicrobiales</taxon>
        <taxon>Rhizobiaceae</taxon>
        <taxon>Flavimaribacter</taxon>
    </lineage>
</organism>
<accession>A0AAE2ZMI8</accession>
<keyword evidence="4" id="KW-1185">Reference proteome</keyword>
<dbReference type="AlphaFoldDB" id="A0AAE2ZMI8"/>
<sequence>MICKSVIAAGVAGFMATVSNAAEEKIVIGVPAWPSAEVTANIISMTLEDKFGAKPELVQRGTLTILNQVGQDTIQIHPEVWLPNLETAMARLEAADAAVHLSPKGVDAAQNICASRETLEQTGVGSVADLADPEIAAQFDSDGDGKGEIWIGAPSWSSTAIEKVRAHSYGYDQTMTLLEMPEAVAMAAVDVAASLGRPIVFYCYAPHHVFKLHDIVTLDEPTYDAAKWKMADRNQDANWIENSMAATAWDQSHFHVGYSASVKDRPEIAGFLDNIAFKPDDIVEMSYAVEVERIPAEDVARAWIEANQERIGEWTK</sequence>
<feature type="signal peptide" evidence="1">
    <location>
        <begin position="1"/>
        <end position="21"/>
    </location>
</feature>
<feature type="chain" id="PRO_5042107782" evidence="1">
    <location>
        <begin position="22"/>
        <end position="316"/>
    </location>
</feature>
<evidence type="ECO:0000313" key="3">
    <source>
        <dbReference type="EMBL" id="MBW8637240.1"/>
    </source>
</evidence>
<dbReference type="InterPro" id="IPR007210">
    <property type="entry name" value="ABC_Gly_betaine_transp_sub-bd"/>
</dbReference>
<proteinExistence type="predicted"/>
<dbReference type="RefSeq" id="WP_220227964.1">
    <property type="nucleotide sequence ID" value="NZ_JAICBX010000002.1"/>
</dbReference>
<dbReference type="Pfam" id="PF04069">
    <property type="entry name" value="OpuAC"/>
    <property type="match status" value="1"/>
</dbReference>
<dbReference type="EMBL" id="JAICBX010000002">
    <property type="protein sequence ID" value="MBW8637240.1"/>
    <property type="molecule type" value="Genomic_DNA"/>
</dbReference>
<comment type="caution">
    <text evidence="3">The sequence shown here is derived from an EMBL/GenBank/DDBJ whole genome shotgun (WGS) entry which is preliminary data.</text>
</comment>
<evidence type="ECO:0000256" key="1">
    <source>
        <dbReference type="SAM" id="SignalP"/>
    </source>
</evidence>
<reference evidence="3" key="1">
    <citation type="submission" date="2021-08" db="EMBL/GenBank/DDBJ databases">
        <title>Hoeflea bacterium WL0058 sp. nov., isolated from the sediment.</title>
        <authorList>
            <person name="Wang L."/>
            <person name="Zhang D."/>
        </authorList>
    </citation>
    <scope>NUCLEOTIDE SEQUENCE</scope>
    <source>
        <strain evidence="3">WL0058</strain>
    </source>
</reference>
<feature type="domain" description="ABC-type glycine betaine transport system substrate-binding" evidence="2">
    <location>
        <begin position="25"/>
        <end position="305"/>
    </location>
</feature>
<dbReference type="Gene3D" id="3.10.105.10">
    <property type="entry name" value="Dipeptide-binding Protein, Domain 3"/>
    <property type="match status" value="1"/>
</dbReference>
<dbReference type="SUPFAM" id="SSF53850">
    <property type="entry name" value="Periplasmic binding protein-like II"/>
    <property type="match status" value="1"/>
</dbReference>
<name>A0AAE2ZMI8_9HYPH</name>